<dbReference type="EMBL" id="CP063212">
    <property type="protein sequence ID" value="QOR47589.1"/>
    <property type="molecule type" value="Genomic_DNA"/>
</dbReference>
<name>A0A7M1R001_9ACTO</name>
<dbReference type="Pfam" id="PF05133">
    <property type="entry name" value="SPP1_portal"/>
    <property type="match status" value="1"/>
</dbReference>
<dbReference type="AlphaFoldDB" id="A0A7M1R001"/>
<accession>A0A7M1R001</accession>
<dbReference type="InterPro" id="IPR021145">
    <property type="entry name" value="Portal_protein_SPP1_Gp6-like"/>
</dbReference>
<proteinExistence type="predicted"/>
<organism evidence="1 2">
    <name type="scientific">Trueperella pecoris</name>
    <dbReference type="NCBI Taxonomy" id="2733571"/>
    <lineage>
        <taxon>Bacteria</taxon>
        <taxon>Bacillati</taxon>
        <taxon>Actinomycetota</taxon>
        <taxon>Actinomycetes</taxon>
        <taxon>Actinomycetales</taxon>
        <taxon>Actinomycetaceae</taxon>
        <taxon>Trueperella</taxon>
    </lineage>
</organism>
<reference evidence="1 2" key="1">
    <citation type="submission" date="2020-10" db="EMBL/GenBank/DDBJ databases">
        <title>Trueperella pecoris sp. nov. isolated from bovine and porcine specimens.</title>
        <authorList>
            <person name="Schoenecker L."/>
            <person name="Schnydrig P."/>
            <person name="Brodard I."/>
            <person name="Thomann A."/>
            <person name="Hemphill A."/>
            <person name="Rodriguez-Campos S."/>
            <person name="Perreten V."/>
            <person name="Jores J."/>
            <person name="Kittl S."/>
        </authorList>
    </citation>
    <scope>NUCLEOTIDE SEQUENCE [LARGE SCALE GENOMIC DNA]</scope>
    <source>
        <strain evidence="1 2">19OD0592</strain>
    </source>
</reference>
<evidence type="ECO:0000313" key="2">
    <source>
        <dbReference type="Proteomes" id="UP000594961"/>
    </source>
</evidence>
<dbReference type="Proteomes" id="UP000594961">
    <property type="component" value="Chromosome"/>
</dbReference>
<sequence length="462" mass="50049">MTTLTDAEWALVGRLEKMIKAKRRRNELRSAYMDGKHLLTKLPPSSPPYLRQLRTVLGWPAKAVEALARRIRLDGFDFPGDTLGVDELLAANDYFAMSAQAQVSALVHSTVFVTVTAGGAGEPEAVVSHVTAMNGTGEWDTRRREFTSFLAVNRWPKAGTASGLRSDGEFTLFLNHEVVTVVDGKVVSRAVSPVRMPVTHMSYKPRLDRPFGSSRISRPVMSITDSAVRTIIRSEGTADFYGVPWFMIFGPDESSFSKDGWQMVMDRINAIPDNTEPGVQNPRADVKQFTQGSQQPHVDQLQVLAGLFAGETNIPVSSLGVGLSQANPTSAESYLASREDLIAEAEDAQANWTSPHVQVARWVFQIANGVGDVPPGLVSVRPVWHDTRYTSRAAAADANVKLVGAFPWMSNSDTLIGTLGFDAATTARLLEDKKRAVGVQVFAGLMGDADGRSSGAVSQTGS</sequence>
<evidence type="ECO:0000313" key="1">
    <source>
        <dbReference type="EMBL" id="QOR47589.1"/>
    </source>
</evidence>
<protein>
    <submittedName>
        <fullName evidence="1">Phage portal protein</fullName>
    </submittedName>
</protein>
<gene>
    <name evidence="1" type="ORF">INS90_10140</name>
</gene>
<dbReference type="RefSeq" id="WP_197552901.1">
    <property type="nucleotide sequence ID" value="NZ_CP063212.1"/>
</dbReference>